<protein>
    <recommendedName>
        <fullName evidence="1">MAE-28990/MAE-18760-like HEPN domain-containing protein</fullName>
    </recommendedName>
</protein>
<name>A0A081PC58_9SPHI</name>
<comment type="caution">
    <text evidence="2">The sequence shown here is derived from an EMBL/GenBank/DDBJ whole genome shotgun (WGS) entry which is preliminary data.</text>
</comment>
<dbReference type="AlphaFoldDB" id="A0A081PC58"/>
<reference evidence="2 3" key="1">
    <citation type="journal article" date="1992" name="Int. J. Syst. Bacteriol.">
        <title>Sphingobacterium antarcticus sp. nov. a Psychrotrophic Bacterium from the Soils of Schirmacher Oasis, Antarctica.</title>
        <authorList>
            <person name="Shivaji S."/>
            <person name="Ray M.K."/>
            <person name="Rao N.S."/>
            <person name="Saiserr L."/>
            <person name="Jagannadham M.V."/>
            <person name="Kumar G.S."/>
            <person name="Reddy G."/>
            <person name="Bhargava P.M."/>
        </authorList>
    </citation>
    <scope>NUCLEOTIDE SEQUENCE [LARGE SCALE GENOMIC DNA]</scope>
    <source>
        <strain evidence="2 3">4BY</strain>
    </source>
</reference>
<keyword evidence="3" id="KW-1185">Reference proteome</keyword>
<dbReference type="InterPro" id="IPR040788">
    <property type="entry name" value="HEPN_MAE_28990"/>
</dbReference>
<accession>A0A081PC58</accession>
<dbReference type="Proteomes" id="UP000028007">
    <property type="component" value="Unassembled WGS sequence"/>
</dbReference>
<evidence type="ECO:0000313" key="2">
    <source>
        <dbReference type="EMBL" id="KEQ28281.1"/>
    </source>
</evidence>
<dbReference type="REBASE" id="96630">
    <property type="entry name" value="San4BYORF1220P"/>
</dbReference>
<organism evidence="2 3">
    <name type="scientific">Pedobacter antarcticus 4BY</name>
    <dbReference type="NCBI Taxonomy" id="1358423"/>
    <lineage>
        <taxon>Bacteria</taxon>
        <taxon>Pseudomonadati</taxon>
        <taxon>Bacteroidota</taxon>
        <taxon>Sphingobacteriia</taxon>
        <taxon>Sphingobacteriales</taxon>
        <taxon>Sphingobacteriaceae</taxon>
        <taxon>Pedobacter</taxon>
    </lineage>
</organism>
<dbReference type="EMBL" id="JNFF01000117">
    <property type="protein sequence ID" value="KEQ28281.1"/>
    <property type="molecule type" value="Genomic_DNA"/>
</dbReference>
<feature type="domain" description="MAE-28990/MAE-18760-like HEPN" evidence="1">
    <location>
        <begin position="3"/>
        <end position="236"/>
    </location>
</feature>
<proteinExistence type="predicted"/>
<gene>
    <name evidence="2" type="ORF">N180_01210</name>
</gene>
<dbReference type="RefSeq" id="WP_037444960.1">
    <property type="nucleotide sequence ID" value="NZ_JNFF01000117.1"/>
</dbReference>
<evidence type="ECO:0000259" key="1">
    <source>
        <dbReference type="Pfam" id="PF18737"/>
    </source>
</evidence>
<dbReference type="Pfam" id="PF18737">
    <property type="entry name" value="HEPN_MAE_28990"/>
    <property type="match status" value="1"/>
</dbReference>
<sequence>MVIREEFDRRITEINLYFEILKVIELDKPKLTAFDAVSDTNIDIIFDSQKINIFRASTFLLLYNLVESTVFNSVITIFDSINSDRHNPKLKYFDVIDDVKKYWLDNVYKHDEKMKKDAVINNFIKLSNLIFNESLVLASYYIKYGGSLDAFKIQETAKSLGVNIDKLKDGYRKDIHGEAFKEVQQKRNWLAHGEKTFAEIGQDYPFGRLDEFRQYIVEHLEKFIISIDDYIRDASYKRSNVEEIAAVE</sequence>
<dbReference type="eggNOG" id="ENOG502ZC55">
    <property type="taxonomic scope" value="Bacteria"/>
</dbReference>
<dbReference type="OrthoDB" id="571721at2"/>
<evidence type="ECO:0000313" key="3">
    <source>
        <dbReference type="Proteomes" id="UP000028007"/>
    </source>
</evidence>